<organism evidence="11 12">
    <name type="scientific">Acetobacter thailandicus</name>
    <dbReference type="NCBI Taxonomy" id="1502842"/>
    <lineage>
        <taxon>Bacteria</taxon>
        <taxon>Pseudomonadati</taxon>
        <taxon>Pseudomonadota</taxon>
        <taxon>Alphaproteobacteria</taxon>
        <taxon>Acetobacterales</taxon>
        <taxon>Acetobacteraceae</taxon>
        <taxon>Acetobacter</taxon>
    </lineage>
</organism>
<dbReference type="EC" id="2.7.7.3" evidence="9"/>
<dbReference type="Pfam" id="PF01467">
    <property type="entry name" value="CTP_transf_like"/>
    <property type="match status" value="1"/>
</dbReference>
<protein>
    <recommendedName>
        <fullName evidence="9">Phosphopantetheine adenylyltransferase</fullName>
        <ecNumber evidence="9">2.7.7.3</ecNumber>
    </recommendedName>
    <alternativeName>
        <fullName evidence="9">Dephospho-CoA pyrophosphorylase</fullName>
    </alternativeName>
    <alternativeName>
        <fullName evidence="9">Pantetheine-phosphate adenylyltransferase</fullName>
        <shortName evidence="9">PPAT</shortName>
    </alternativeName>
</protein>
<comment type="subcellular location">
    <subcellularLocation>
        <location evidence="9">Cytoplasm</location>
    </subcellularLocation>
</comment>
<keyword evidence="7 9" id="KW-0173">Coenzyme A biosynthesis</keyword>
<feature type="domain" description="Cytidyltransferase-like" evidence="10">
    <location>
        <begin position="11"/>
        <end position="141"/>
    </location>
</feature>
<keyword evidence="4 9" id="KW-0547">Nucleotide-binding</keyword>
<comment type="catalytic activity">
    <reaction evidence="8 9">
        <text>(R)-4'-phosphopantetheine + ATP + H(+) = 3'-dephospho-CoA + diphosphate</text>
        <dbReference type="Rhea" id="RHEA:19801"/>
        <dbReference type="ChEBI" id="CHEBI:15378"/>
        <dbReference type="ChEBI" id="CHEBI:30616"/>
        <dbReference type="ChEBI" id="CHEBI:33019"/>
        <dbReference type="ChEBI" id="CHEBI:57328"/>
        <dbReference type="ChEBI" id="CHEBI:61723"/>
        <dbReference type="EC" id="2.7.7.3"/>
    </reaction>
</comment>
<dbReference type="CDD" id="cd02163">
    <property type="entry name" value="PPAT"/>
    <property type="match status" value="1"/>
</dbReference>
<evidence type="ECO:0000259" key="10">
    <source>
        <dbReference type="Pfam" id="PF01467"/>
    </source>
</evidence>
<dbReference type="RefSeq" id="WP_086553947.1">
    <property type="nucleotide sequence ID" value="NZ_JAERKX010000008.1"/>
</dbReference>
<dbReference type="EMBL" id="JAPIUZ010000006">
    <property type="protein sequence ID" value="MCX2564458.1"/>
    <property type="molecule type" value="Genomic_DNA"/>
</dbReference>
<feature type="binding site" evidence="9">
    <location>
        <begin position="134"/>
        <end position="140"/>
    </location>
    <ligand>
        <name>ATP</name>
        <dbReference type="ChEBI" id="CHEBI:30616"/>
    </ligand>
</feature>
<comment type="subunit">
    <text evidence="9">Homohexamer.</text>
</comment>
<comment type="similarity">
    <text evidence="9">Belongs to the bacterial CoaD family.</text>
</comment>
<dbReference type="Proteomes" id="UP001301152">
    <property type="component" value="Unassembled WGS sequence"/>
</dbReference>
<proteinExistence type="inferred from homology"/>
<name>A0ABT3QGQ2_9PROT</name>
<accession>A0ABT3QGQ2</accession>
<feature type="binding site" evidence="9">
    <location>
        <position position="84"/>
    </location>
    <ligand>
        <name>substrate</name>
    </ligand>
</feature>
<gene>
    <name evidence="9 11" type="primary">coaD</name>
    <name evidence="11" type="ORF">OQ497_10885</name>
</gene>
<dbReference type="Gene3D" id="3.40.50.620">
    <property type="entry name" value="HUPs"/>
    <property type="match status" value="1"/>
</dbReference>
<dbReference type="InterPro" id="IPR014729">
    <property type="entry name" value="Rossmann-like_a/b/a_fold"/>
</dbReference>
<feature type="binding site" evidence="9">
    <location>
        <position position="47"/>
    </location>
    <ligand>
        <name>substrate</name>
    </ligand>
</feature>
<evidence type="ECO:0000256" key="7">
    <source>
        <dbReference type="ARBA" id="ARBA00022993"/>
    </source>
</evidence>
<comment type="pathway">
    <text evidence="9">Cofactor biosynthesis; coenzyme A biosynthesis; CoA from (R)-pantothenate: step 4/5.</text>
</comment>
<evidence type="ECO:0000256" key="8">
    <source>
        <dbReference type="ARBA" id="ARBA00029346"/>
    </source>
</evidence>
<dbReference type="SUPFAM" id="SSF52374">
    <property type="entry name" value="Nucleotidylyl transferase"/>
    <property type="match status" value="1"/>
</dbReference>
<reference evidence="11 12" key="1">
    <citation type="submission" date="2022-11" db="EMBL/GenBank/DDBJ databases">
        <title>Genome sequencing of Acetobacter type strain.</title>
        <authorList>
            <person name="Heo J."/>
            <person name="Lee D."/>
            <person name="Han B.-H."/>
            <person name="Hong S.-B."/>
            <person name="Kwon S.-W."/>
        </authorList>
    </citation>
    <scope>NUCLEOTIDE SEQUENCE [LARGE SCALE GENOMIC DNA]</scope>
    <source>
        <strain evidence="11 12">KACC 21253</strain>
    </source>
</reference>
<dbReference type="PANTHER" id="PTHR21342">
    <property type="entry name" value="PHOSPHOPANTETHEINE ADENYLYLTRANSFERASE"/>
    <property type="match status" value="1"/>
</dbReference>
<evidence type="ECO:0000256" key="2">
    <source>
        <dbReference type="ARBA" id="ARBA00022679"/>
    </source>
</evidence>
<evidence type="ECO:0000313" key="11">
    <source>
        <dbReference type="EMBL" id="MCX2564458.1"/>
    </source>
</evidence>
<comment type="caution">
    <text evidence="11">The sequence shown here is derived from an EMBL/GenBank/DDBJ whole genome shotgun (WGS) entry which is preliminary data.</text>
</comment>
<dbReference type="NCBIfam" id="TIGR01510">
    <property type="entry name" value="coaD_prev_kdtB"/>
    <property type="match status" value="1"/>
</dbReference>
<evidence type="ECO:0000313" key="12">
    <source>
        <dbReference type="Proteomes" id="UP001301152"/>
    </source>
</evidence>
<keyword evidence="2 9" id="KW-0808">Transferase</keyword>
<feature type="binding site" evidence="9">
    <location>
        <position position="15"/>
    </location>
    <ligand>
        <name>substrate</name>
    </ligand>
</feature>
<dbReference type="InterPro" id="IPR004821">
    <property type="entry name" value="Cyt_trans-like"/>
</dbReference>
<evidence type="ECO:0000256" key="1">
    <source>
        <dbReference type="ARBA" id="ARBA00022490"/>
    </source>
</evidence>
<comment type="function">
    <text evidence="9">Reversibly transfers an adenylyl group from ATP to 4'-phosphopantetheine, yielding dephospho-CoA (dPCoA) and pyrophosphate.</text>
</comment>
<evidence type="ECO:0000256" key="9">
    <source>
        <dbReference type="HAMAP-Rule" id="MF_00151"/>
    </source>
</evidence>
<evidence type="ECO:0000256" key="5">
    <source>
        <dbReference type="ARBA" id="ARBA00022840"/>
    </source>
</evidence>
<feature type="binding site" evidence="9">
    <location>
        <position position="23"/>
    </location>
    <ligand>
        <name>ATP</name>
        <dbReference type="ChEBI" id="CHEBI:30616"/>
    </ligand>
</feature>
<dbReference type="PRINTS" id="PR01020">
    <property type="entry name" value="LPSBIOSNTHSS"/>
</dbReference>
<dbReference type="PANTHER" id="PTHR21342:SF1">
    <property type="entry name" value="PHOSPHOPANTETHEINE ADENYLYLTRANSFERASE"/>
    <property type="match status" value="1"/>
</dbReference>
<dbReference type="NCBIfam" id="TIGR00125">
    <property type="entry name" value="cyt_tran_rel"/>
    <property type="match status" value="1"/>
</dbReference>
<feature type="binding site" evidence="9">
    <location>
        <position position="109"/>
    </location>
    <ligand>
        <name>ATP</name>
        <dbReference type="ChEBI" id="CHEBI:30616"/>
    </ligand>
</feature>
<evidence type="ECO:0000256" key="6">
    <source>
        <dbReference type="ARBA" id="ARBA00022842"/>
    </source>
</evidence>
<keyword evidence="12" id="KW-1185">Reference proteome</keyword>
<evidence type="ECO:0000256" key="3">
    <source>
        <dbReference type="ARBA" id="ARBA00022695"/>
    </source>
</evidence>
<sequence>MTTTLARRTGFYAGTFDPVTAGHFDVITRAARLVDKLIIGVAENTRKNPLMPLADRLDCMEQVILPVVEQTECDIRVVSFDCLLVDAVKQHGASVIIRGLRALTDFDYEIQMTGVNRRLDSSIETVFLMASERTQFISSSFTKEVARYGGDISHFVTPYTQERLLACLQASKAKQAKDR</sequence>
<feature type="binding site" evidence="9">
    <location>
        <position position="98"/>
    </location>
    <ligand>
        <name>substrate</name>
    </ligand>
</feature>
<dbReference type="InterPro" id="IPR001980">
    <property type="entry name" value="PPAT"/>
</dbReference>
<dbReference type="GO" id="GO:0004595">
    <property type="term" value="F:pantetheine-phosphate adenylyltransferase activity"/>
    <property type="evidence" value="ECO:0007669"/>
    <property type="project" value="UniProtKB-EC"/>
</dbReference>
<keyword evidence="6 9" id="KW-0460">Magnesium</keyword>
<keyword evidence="5 9" id="KW-0067">ATP-binding</keyword>
<feature type="binding site" evidence="9">
    <location>
        <begin position="99"/>
        <end position="101"/>
    </location>
    <ligand>
        <name>ATP</name>
        <dbReference type="ChEBI" id="CHEBI:30616"/>
    </ligand>
</feature>
<comment type="cofactor">
    <cofactor evidence="9">
        <name>Mg(2+)</name>
        <dbReference type="ChEBI" id="CHEBI:18420"/>
    </cofactor>
</comment>
<evidence type="ECO:0000256" key="4">
    <source>
        <dbReference type="ARBA" id="ARBA00022741"/>
    </source>
</evidence>
<dbReference type="HAMAP" id="MF_00151">
    <property type="entry name" value="PPAT_bact"/>
    <property type="match status" value="1"/>
</dbReference>
<keyword evidence="3 9" id="KW-0548">Nucleotidyltransferase</keyword>
<keyword evidence="1 9" id="KW-0963">Cytoplasm</keyword>
<feature type="binding site" evidence="9">
    <location>
        <begin position="15"/>
        <end position="16"/>
    </location>
    <ligand>
        <name>ATP</name>
        <dbReference type="ChEBI" id="CHEBI:30616"/>
    </ligand>
</feature>
<feature type="site" description="Transition state stabilizer" evidence="9">
    <location>
        <position position="23"/>
    </location>
</feature>